<dbReference type="InterPro" id="IPR036787">
    <property type="entry name" value="T_IF-3_N_sf"/>
</dbReference>
<dbReference type="InterPro" id="IPR036788">
    <property type="entry name" value="T_IF-3_C_sf"/>
</dbReference>
<dbReference type="GO" id="GO:0003743">
    <property type="term" value="F:translation initiation factor activity"/>
    <property type="evidence" value="ECO:0007669"/>
    <property type="project" value="UniProtKB-KW"/>
</dbReference>
<proteinExistence type="inferred from homology"/>
<accession>A0ABX8V0D9</accession>
<dbReference type="Pfam" id="PF00707">
    <property type="entry name" value="IF3_C"/>
    <property type="match status" value="1"/>
</dbReference>
<dbReference type="Proteomes" id="UP000826014">
    <property type="component" value="Chromosome"/>
</dbReference>
<sequence length="190" mass="21296">MLCLHGYKWQLGVRTLNLRINREIRALKVRVIDKEGNQLGILSLAEALTKAEQMGLDLVEIAPNAAPPVCKIIDYGKYRYQLTKKEKEQKKSQHQVKVKEIKIKPNTDDHDIMVKLKHARDFISKGNKVRITCTLRGREMARPEYAQKAVLGVCEALIDVATPESPAKMLGRSLSVVLAPGTAKKSSKIV</sequence>
<evidence type="ECO:0000259" key="7">
    <source>
        <dbReference type="Pfam" id="PF00707"/>
    </source>
</evidence>
<keyword evidence="10" id="KW-1185">Reference proteome</keyword>
<keyword evidence="2 4" id="KW-0396">Initiation factor</keyword>
<dbReference type="NCBIfam" id="TIGR00168">
    <property type="entry name" value="infC"/>
    <property type="match status" value="1"/>
</dbReference>
<dbReference type="SUPFAM" id="SSF55200">
    <property type="entry name" value="Translation initiation factor IF3, C-terminal domain"/>
    <property type="match status" value="1"/>
</dbReference>
<dbReference type="PANTHER" id="PTHR10938">
    <property type="entry name" value="TRANSLATION INITIATION FACTOR IF-3"/>
    <property type="match status" value="1"/>
</dbReference>
<dbReference type="InterPro" id="IPR001288">
    <property type="entry name" value="Translation_initiation_fac_3"/>
</dbReference>
<evidence type="ECO:0000259" key="8">
    <source>
        <dbReference type="Pfam" id="PF05198"/>
    </source>
</evidence>
<dbReference type="SUPFAM" id="SSF54364">
    <property type="entry name" value="Translation initiation factor IF3, N-terminal domain"/>
    <property type="match status" value="1"/>
</dbReference>
<comment type="subunit">
    <text evidence="4 6">Monomer.</text>
</comment>
<dbReference type="RefSeq" id="WP_245397576.1">
    <property type="nucleotide sequence ID" value="NZ_CP075587.1"/>
</dbReference>
<dbReference type="Pfam" id="PF05198">
    <property type="entry name" value="IF3_N"/>
    <property type="match status" value="1"/>
</dbReference>
<dbReference type="Gene3D" id="3.30.110.10">
    <property type="entry name" value="Translation initiation factor 3 (IF-3), C-terminal domain"/>
    <property type="match status" value="1"/>
</dbReference>
<dbReference type="PROSITE" id="PS00938">
    <property type="entry name" value="IF3"/>
    <property type="match status" value="1"/>
</dbReference>
<evidence type="ECO:0000256" key="5">
    <source>
        <dbReference type="NCBIfam" id="TIGR00168"/>
    </source>
</evidence>
<dbReference type="InterPro" id="IPR019813">
    <property type="entry name" value="Translation_initiation_fac3_CS"/>
</dbReference>
<organism evidence="9 10">
    <name type="scientific">Candidatus Rhabdochlamydia oedothoracis</name>
    <dbReference type="NCBI Taxonomy" id="2720720"/>
    <lineage>
        <taxon>Bacteria</taxon>
        <taxon>Pseudomonadati</taxon>
        <taxon>Chlamydiota</taxon>
        <taxon>Chlamydiia</taxon>
        <taxon>Parachlamydiales</taxon>
        <taxon>Candidatus Rhabdochlamydiaceae</taxon>
        <taxon>Candidatus Rhabdochlamydia</taxon>
    </lineage>
</organism>
<reference evidence="9 10" key="1">
    <citation type="journal article" date="2022" name="bioRxiv">
        <title>Ecology and evolution of chlamydial symbionts of arthropods.</title>
        <authorList>
            <person name="Halter T."/>
            <person name="Koestlbacher S."/>
            <person name="Collingro A."/>
            <person name="Sixt B.S."/>
            <person name="Toenshoff E.R."/>
            <person name="Hendrickx F."/>
            <person name="Kostanjsek R."/>
            <person name="Horn M."/>
        </authorList>
    </citation>
    <scope>NUCLEOTIDE SEQUENCE [LARGE SCALE GENOMIC DNA]</scope>
    <source>
        <strain evidence="9">W744xW776</strain>
    </source>
</reference>
<dbReference type="InterPro" id="IPR019815">
    <property type="entry name" value="Translation_initiation_fac_3_C"/>
</dbReference>
<dbReference type="EMBL" id="CP075587">
    <property type="protein sequence ID" value="QYF48688.1"/>
    <property type="molecule type" value="Genomic_DNA"/>
</dbReference>
<evidence type="ECO:0000256" key="4">
    <source>
        <dbReference type="HAMAP-Rule" id="MF_00080"/>
    </source>
</evidence>
<evidence type="ECO:0000256" key="6">
    <source>
        <dbReference type="RuleBase" id="RU000646"/>
    </source>
</evidence>
<dbReference type="Gene3D" id="3.10.20.80">
    <property type="entry name" value="Translation initiation factor 3 (IF-3), N-terminal domain"/>
    <property type="match status" value="1"/>
</dbReference>
<name>A0ABX8V0D9_9BACT</name>
<evidence type="ECO:0000313" key="10">
    <source>
        <dbReference type="Proteomes" id="UP000826014"/>
    </source>
</evidence>
<comment type="function">
    <text evidence="4 6">IF-3 binds to the 30S ribosomal subunit and shifts the equilibrium between 70S ribosomes and their 50S and 30S subunits in favor of the free subunits, thus enhancing the availability of 30S subunits on which protein synthesis initiation begins.</text>
</comment>
<keyword evidence="4" id="KW-0963">Cytoplasm</keyword>
<dbReference type="InterPro" id="IPR019814">
    <property type="entry name" value="Translation_initiation_fac_3_N"/>
</dbReference>
<evidence type="ECO:0000256" key="2">
    <source>
        <dbReference type="ARBA" id="ARBA00022540"/>
    </source>
</evidence>
<comment type="subcellular location">
    <subcellularLocation>
        <location evidence="4 6">Cytoplasm</location>
    </subcellularLocation>
</comment>
<feature type="domain" description="Translation initiation factor 3 N-terminal" evidence="8">
    <location>
        <begin position="20"/>
        <end position="89"/>
    </location>
</feature>
<feature type="domain" description="Translation initiation factor 3 C-terminal" evidence="7">
    <location>
        <begin position="96"/>
        <end position="180"/>
    </location>
</feature>
<evidence type="ECO:0000256" key="3">
    <source>
        <dbReference type="ARBA" id="ARBA00022917"/>
    </source>
</evidence>
<evidence type="ECO:0000256" key="1">
    <source>
        <dbReference type="ARBA" id="ARBA00005439"/>
    </source>
</evidence>
<dbReference type="PANTHER" id="PTHR10938:SF0">
    <property type="entry name" value="TRANSLATION INITIATION FACTOR IF-3, MITOCHONDRIAL"/>
    <property type="match status" value="1"/>
</dbReference>
<keyword evidence="3 4" id="KW-0648">Protein biosynthesis</keyword>
<protein>
    <recommendedName>
        <fullName evidence="4 5">Translation initiation factor IF-3</fullName>
    </recommendedName>
</protein>
<dbReference type="HAMAP" id="MF_00080">
    <property type="entry name" value="IF_3"/>
    <property type="match status" value="1"/>
</dbReference>
<gene>
    <name evidence="4" type="primary">infC</name>
    <name evidence="9" type="ORF">RHABOEDO_000892</name>
</gene>
<comment type="similarity">
    <text evidence="1 4 6">Belongs to the IF-3 family.</text>
</comment>
<evidence type="ECO:0000313" key="9">
    <source>
        <dbReference type="EMBL" id="QYF48688.1"/>
    </source>
</evidence>